<sequence length="259" mass="27993">MAALAQVVAHAVPVTAAPASGPLVFRGKGFDTCQAPPLTTLSAWGHSGYGAVGVYYGGRGRACPNQKYLSHRWLTGARDLGWRVLPIFVGSQSPCVLAESKRGYPIGDYPEDQGTDEGREAVRAASALGITSGSPLYLDMEAYDYGDEDCGGTTLAYIRSWSAAVDRRGYVPGFYSSAESGVRHMELSRRAGVSDLPDILWFARWRVPASTDHERALSSGAWQPHRRIHQYAGNVSETYGGRKLTIDRNLIDAPVASIE</sequence>
<protein>
    <recommendedName>
        <fullName evidence="1">Rv2525c-like glycoside hydrolase-like domain-containing protein</fullName>
    </recommendedName>
</protein>
<evidence type="ECO:0000259" key="1">
    <source>
        <dbReference type="Pfam" id="PF08924"/>
    </source>
</evidence>
<dbReference type="InterPro" id="IPR015020">
    <property type="entry name" value="Rv2525c-like_Glyco_Hydro-like"/>
</dbReference>
<dbReference type="EMBL" id="NHZO01000148">
    <property type="protein sequence ID" value="PHQ50880.1"/>
    <property type="molecule type" value="Genomic_DNA"/>
</dbReference>
<dbReference type="SUPFAM" id="SSF51445">
    <property type="entry name" value="(Trans)glycosidases"/>
    <property type="match status" value="1"/>
</dbReference>
<keyword evidence="3" id="KW-1185">Reference proteome</keyword>
<evidence type="ECO:0000313" key="3">
    <source>
        <dbReference type="Proteomes" id="UP000222531"/>
    </source>
</evidence>
<dbReference type="Pfam" id="PF08924">
    <property type="entry name" value="Rv2525c_GlyHyd-like"/>
    <property type="match status" value="1"/>
</dbReference>
<accession>A0A2G1XI33</accession>
<dbReference type="InterPro" id="IPR017853">
    <property type="entry name" value="GH"/>
</dbReference>
<feature type="domain" description="Rv2525c-like glycoside hydrolase-like" evidence="1">
    <location>
        <begin position="42"/>
        <end position="250"/>
    </location>
</feature>
<dbReference type="Proteomes" id="UP000222531">
    <property type="component" value="Unassembled WGS sequence"/>
</dbReference>
<proteinExistence type="predicted"/>
<evidence type="ECO:0000313" key="2">
    <source>
        <dbReference type="EMBL" id="PHQ50880.1"/>
    </source>
</evidence>
<reference evidence="2 3" key="1">
    <citation type="journal article" date="2017" name="Biochemistry">
        <title>Identification of the Biosynthetic Pathway for the Antibiotic Bicyclomycin.</title>
        <authorList>
            <person name="Patteson J."/>
            <person name="Cai W."/>
            <person name="Johnson R.A."/>
            <person name="Santa Maria K."/>
            <person name="Li B."/>
        </authorList>
    </citation>
    <scope>NUCLEOTIDE SEQUENCE [LARGE SCALE GENOMIC DNA]</scope>
    <source>
        <strain evidence="2 3">ATCC 21532</strain>
    </source>
</reference>
<organism evidence="2 3">
    <name type="scientific">Streptomyces cinnamoneus</name>
    <name type="common">Streptoverticillium cinnamoneum</name>
    <dbReference type="NCBI Taxonomy" id="53446"/>
    <lineage>
        <taxon>Bacteria</taxon>
        <taxon>Bacillati</taxon>
        <taxon>Actinomycetota</taxon>
        <taxon>Actinomycetes</taxon>
        <taxon>Kitasatosporales</taxon>
        <taxon>Streptomycetaceae</taxon>
        <taxon>Streptomyces</taxon>
        <taxon>Streptomyces cinnamoneus group</taxon>
    </lineage>
</organism>
<name>A0A2G1XI33_STRCJ</name>
<dbReference type="Gene3D" id="3.20.20.80">
    <property type="entry name" value="Glycosidases"/>
    <property type="match status" value="1"/>
</dbReference>
<dbReference type="OrthoDB" id="5171321at2"/>
<gene>
    <name evidence="2" type="ORF">BLA24_17415</name>
</gene>
<comment type="caution">
    <text evidence="2">The sequence shown here is derived from an EMBL/GenBank/DDBJ whole genome shotgun (WGS) entry which is preliminary data.</text>
</comment>
<dbReference type="AlphaFoldDB" id="A0A2G1XI33"/>